<evidence type="ECO:0000313" key="1">
    <source>
        <dbReference type="EMBL" id="MDO5987302.1"/>
    </source>
</evidence>
<dbReference type="Proteomes" id="UP001176891">
    <property type="component" value="Unassembled WGS sequence"/>
</dbReference>
<sequence length="280" mass="31128">MKGHIKILFLLIGVSAFSQSPWTQEKGKLYTQLTFTTIPNYDTFFGDPDYTISGKISDNTIQFYGEYAFSDKTSLVLNLPLKLISINDFENLLTNCTSDCSKDFNKTALGNLEIGIKHNFYKKDWVLSGQFSIEANTGSYDTTSGIRTGYDAFTFTPLFLAGKSFKRNYIQGFIGANIRTNNYSSNFKIGGEVGRKITRHIWLIGFVDIVKSLENGNIELPVENTFNGLYVNDQDYGAYGFKGIGEITNKFGLTAGFGGAFFGNNVAKQAALNIGAYHKF</sequence>
<organism evidence="1 2">
    <name type="scientific">Flavivirga amylovorans</name>
    <dbReference type="NCBI Taxonomy" id="870486"/>
    <lineage>
        <taxon>Bacteria</taxon>
        <taxon>Pseudomonadati</taxon>
        <taxon>Bacteroidota</taxon>
        <taxon>Flavobacteriia</taxon>
        <taxon>Flavobacteriales</taxon>
        <taxon>Flavobacteriaceae</taxon>
        <taxon>Flavivirga</taxon>
    </lineage>
</organism>
<proteinExistence type="predicted"/>
<comment type="caution">
    <text evidence="1">The sequence shown here is derived from an EMBL/GenBank/DDBJ whole genome shotgun (WGS) entry which is preliminary data.</text>
</comment>
<protein>
    <submittedName>
        <fullName evidence="1">Uncharacterized protein</fullName>
    </submittedName>
</protein>
<gene>
    <name evidence="1" type="ORF">Q4Q39_07830</name>
</gene>
<dbReference type="EMBL" id="JAUOEM010000002">
    <property type="protein sequence ID" value="MDO5987302.1"/>
    <property type="molecule type" value="Genomic_DNA"/>
</dbReference>
<name>A0ABT8X045_9FLAO</name>
<dbReference type="RefSeq" id="WP_303281850.1">
    <property type="nucleotide sequence ID" value="NZ_BAABCZ010000005.1"/>
</dbReference>
<reference evidence="1" key="1">
    <citation type="submission" date="2023-07" db="EMBL/GenBank/DDBJ databases">
        <title>Two novel species in the genus Flavivirga.</title>
        <authorList>
            <person name="Kwon K."/>
        </authorList>
    </citation>
    <scope>NUCLEOTIDE SEQUENCE</scope>
    <source>
        <strain evidence="1">KACC 14157</strain>
    </source>
</reference>
<keyword evidence="2" id="KW-1185">Reference proteome</keyword>
<accession>A0ABT8X045</accession>
<evidence type="ECO:0000313" key="2">
    <source>
        <dbReference type="Proteomes" id="UP001176891"/>
    </source>
</evidence>